<dbReference type="GO" id="GO:0003824">
    <property type="term" value="F:catalytic activity"/>
    <property type="evidence" value="ECO:0007669"/>
    <property type="project" value="InterPro"/>
</dbReference>
<protein>
    <submittedName>
        <fullName evidence="7">Radical SAM domain protein</fullName>
    </submittedName>
</protein>
<dbReference type="AlphaFoldDB" id="F4LLE3"/>
<dbReference type="InterPro" id="IPR013785">
    <property type="entry name" value="Aldolase_TIM"/>
</dbReference>
<dbReference type="EMBL" id="CP002696">
    <property type="protein sequence ID" value="AEE15621.1"/>
    <property type="molecule type" value="Genomic_DNA"/>
</dbReference>
<dbReference type="PANTHER" id="PTHR43524">
    <property type="entry name" value="RADICAL SAM SUPERFAMILY PROTEIN"/>
    <property type="match status" value="1"/>
</dbReference>
<dbReference type="Gene3D" id="3.20.20.70">
    <property type="entry name" value="Aldolase class I"/>
    <property type="match status" value="1"/>
</dbReference>
<evidence type="ECO:0000256" key="5">
    <source>
        <dbReference type="ARBA" id="ARBA00023014"/>
    </source>
</evidence>
<dbReference type="KEGG" id="tbe:Trebr_0170"/>
<dbReference type="InterPro" id="IPR007197">
    <property type="entry name" value="rSAM"/>
</dbReference>
<dbReference type="PANTHER" id="PTHR43524:SF1">
    <property type="entry name" value="RADICAL SAM SUPERFAMILY PROTEIN"/>
    <property type="match status" value="1"/>
</dbReference>
<dbReference type="SFLD" id="SFLDG01067">
    <property type="entry name" value="SPASM/twitch_domain_containing"/>
    <property type="match status" value="1"/>
</dbReference>
<dbReference type="Pfam" id="PF04055">
    <property type="entry name" value="Radical_SAM"/>
    <property type="match status" value="1"/>
</dbReference>
<dbReference type="GO" id="GO:0051536">
    <property type="term" value="F:iron-sulfur cluster binding"/>
    <property type="evidence" value="ECO:0007669"/>
    <property type="project" value="UniProtKB-KW"/>
</dbReference>
<reference evidence="8" key="1">
    <citation type="submission" date="2011-04" db="EMBL/GenBank/DDBJ databases">
        <title>The complete genome of Treponema brennaborense DSM 12168.</title>
        <authorList>
            <person name="Lucas S."/>
            <person name="Han J."/>
            <person name="Lapidus A."/>
            <person name="Bruce D."/>
            <person name="Goodwin L."/>
            <person name="Pitluck S."/>
            <person name="Peters L."/>
            <person name="Kyrpides N."/>
            <person name="Mavromatis K."/>
            <person name="Ivanova N."/>
            <person name="Mikhailova N."/>
            <person name="Pagani I."/>
            <person name="Teshima H."/>
            <person name="Detter J.C."/>
            <person name="Tapia R."/>
            <person name="Han C."/>
            <person name="Land M."/>
            <person name="Hauser L."/>
            <person name="Markowitz V."/>
            <person name="Cheng J.-F."/>
            <person name="Hugenholtz P."/>
            <person name="Woyke T."/>
            <person name="Wu D."/>
            <person name="Gronow S."/>
            <person name="Wellnitz S."/>
            <person name="Brambilla E."/>
            <person name="Klenk H.-P."/>
            <person name="Eisen J.A."/>
        </authorList>
    </citation>
    <scope>NUCLEOTIDE SEQUENCE [LARGE SCALE GENOMIC DNA]</scope>
    <source>
        <strain evidence="8">DSM 12168 / CIP 105900 / DD5/3</strain>
    </source>
</reference>
<dbReference type="STRING" id="906968.Trebr_0170"/>
<evidence type="ECO:0000256" key="1">
    <source>
        <dbReference type="ARBA" id="ARBA00001966"/>
    </source>
</evidence>
<proteinExistence type="predicted"/>
<keyword evidence="3" id="KW-0479">Metal-binding</keyword>
<keyword evidence="5" id="KW-0411">Iron-sulfur</keyword>
<dbReference type="HOGENOM" id="CLU_044700_0_0_12"/>
<organism evidence="7 8">
    <name type="scientific">Treponema brennaborense (strain DSM 12168 / CIP 105900 / DD5/3)</name>
    <dbReference type="NCBI Taxonomy" id="906968"/>
    <lineage>
        <taxon>Bacteria</taxon>
        <taxon>Pseudomonadati</taxon>
        <taxon>Spirochaetota</taxon>
        <taxon>Spirochaetia</taxon>
        <taxon>Spirochaetales</taxon>
        <taxon>Treponemataceae</taxon>
        <taxon>Treponema</taxon>
    </lineage>
</organism>
<feature type="domain" description="Radical SAM core" evidence="6">
    <location>
        <begin position="66"/>
        <end position="227"/>
    </location>
</feature>
<evidence type="ECO:0000256" key="4">
    <source>
        <dbReference type="ARBA" id="ARBA00023004"/>
    </source>
</evidence>
<comment type="cofactor">
    <cofactor evidence="1">
        <name>[4Fe-4S] cluster</name>
        <dbReference type="ChEBI" id="CHEBI:49883"/>
    </cofactor>
</comment>
<evidence type="ECO:0000313" key="8">
    <source>
        <dbReference type="Proteomes" id="UP000006546"/>
    </source>
</evidence>
<keyword evidence="8" id="KW-1185">Reference proteome</keyword>
<evidence type="ECO:0000256" key="3">
    <source>
        <dbReference type="ARBA" id="ARBA00022723"/>
    </source>
</evidence>
<dbReference type="SFLD" id="SFLDS00029">
    <property type="entry name" value="Radical_SAM"/>
    <property type="match status" value="1"/>
</dbReference>
<gene>
    <name evidence="7" type="ordered locus">Trebr_0170</name>
</gene>
<sequence length="384" mass="40622">MEPSDLNSYLAGGVVRIVKDALRAVFDNPEESAFVAGFAAASRKAAALRQSHASSGEHVPPFLIASITDSCNLHCAGCYARENRICTDGGPNGTGSCGTGNCGGGDRFGGKTPLTAETWERLFIEAESLGVGFILLAGGEPLLRRDVLERAAGRPSVLFPVFTNGTLIDASYAAFFARNRNLVPVLSIEGGKETTDRRRGSGTYGALSAAMELLAAEKILFGASVTVTAANMEEVTSAEFLERLQCNGCRLVVYVEYVPVSANTDNLALNGGQRAALERHVARLRAERAAMIFISFPGDEHSSGGCLAAGRGFFHVNPYGGAEPCPFSPYSDTDVTETGIRGALKSPLFTGLRESGMLLEEHTGGCTLFRKREQVRALADGGAR</sequence>
<dbReference type="Proteomes" id="UP000006546">
    <property type="component" value="Chromosome"/>
</dbReference>
<evidence type="ECO:0000313" key="7">
    <source>
        <dbReference type="EMBL" id="AEE15621.1"/>
    </source>
</evidence>
<dbReference type="eggNOG" id="COG0535">
    <property type="taxonomic scope" value="Bacteria"/>
</dbReference>
<keyword evidence="2" id="KW-0949">S-adenosyl-L-methionine</keyword>
<dbReference type="OrthoDB" id="9808591at2"/>
<keyword evidence="4" id="KW-0408">Iron</keyword>
<accession>F4LLE3</accession>
<name>F4LLE3_TREBD</name>
<dbReference type="GO" id="GO:0046872">
    <property type="term" value="F:metal ion binding"/>
    <property type="evidence" value="ECO:0007669"/>
    <property type="project" value="UniProtKB-KW"/>
</dbReference>
<dbReference type="InterPro" id="IPR058240">
    <property type="entry name" value="rSAM_sf"/>
</dbReference>
<evidence type="ECO:0000259" key="6">
    <source>
        <dbReference type="Pfam" id="PF04055"/>
    </source>
</evidence>
<evidence type="ECO:0000256" key="2">
    <source>
        <dbReference type="ARBA" id="ARBA00022691"/>
    </source>
</evidence>
<dbReference type="SUPFAM" id="SSF102114">
    <property type="entry name" value="Radical SAM enzymes"/>
    <property type="match status" value="1"/>
</dbReference>
<dbReference type="CDD" id="cd01335">
    <property type="entry name" value="Radical_SAM"/>
    <property type="match status" value="1"/>
</dbReference>